<evidence type="ECO:0000256" key="1">
    <source>
        <dbReference type="SAM" id="MobiDB-lite"/>
    </source>
</evidence>
<evidence type="ECO:0000313" key="5">
    <source>
        <dbReference type="Proteomes" id="UP001237642"/>
    </source>
</evidence>
<dbReference type="EMBL" id="JAUIZM010000002">
    <property type="protein sequence ID" value="KAK1399890.1"/>
    <property type="molecule type" value="Genomic_DNA"/>
</dbReference>
<accession>A0AAD8J8J2</accession>
<feature type="region of interest" description="Disordered" evidence="1">
    <location>
        <begin position="169"/>
        <end position="211"/>
    </location>
</feature>
<dbReference type="AlphaFoldDB" id="A0AAD8J8J2"/>
<reference evidence="4" key="1">
    <citation type="submission" date="2023-02" db="EMBL/GenBank/DDBJ databases">
        <title>Genome of toxic invasive species Heracleum sosnowskyi carries increased number of genes despite the absence of recent whole-genome duplications.</title>
        <authorList>
            <person name="Schelkunov M."/>
            <person name="Shtratnikova V."/>
            <person name="Makarenko M."/>
            <person name="Klepikova A."/>
            <person name="Omelchenko D."/>
            <person name="Novikova G."/>
            <person name="Obukhova E."/>
            <person name="Bogdanov V."/>
            <person name="Penin A."/>
            <person name="Logacheva M."/>
        </authorList>
    </citation>
    <scope>NUCLEOTIDE SEQUENCE</scope>
    <source>
        <strain evidence="4">Hsosn_3</strain>
        <tissue evidence="4">Leaf</tissue>
    </source>
</reference>
<feature type="domain" description="Pre-mRNA-splicing helicase BRR2-like plug" evidence="3">
    <location>
        <begin position="89"/>
        <end position="154"/>
    </location>
</feature>
<dbReference type="Pfam" id="PF18149">
    <property type="entry name" value="Helicase_PWI"/>
    <property type="match status" value="1"/>
</dbReference>
<dbReference type="InterPro" id="IPR041094">
    <property type="entry name" value="Brr2_helicase_PWI"/>
</dbReference>
<evidence type="ECO:0000313" key="4">
    <source>
        <dbReference type="EMBL" id="KAK1399890.1"/>
    </source>
</evidence>
<protein>
    <submittedName>
        <fullName evidence="4">Uncharacterized protein</fullName>
    </submittedName>
</protein>
<reference evidence="4" key="2">
    <citation type="submission" date="2023-05" db="EMBL/GenBank/DDBJ databases">
        <authorList>
            <person name="Schelkunov M.I."/>
        </authorList>
    </citation>
    <scope>NUCLEOTIDE SEQUENCE</scope>
    <source>
        <strain evidence="4">Hsosn_3</strain>
        <tissue evidence="4">Leaf</tissue>
    </source>
</reference>
<feature type="compositionally biased region" description="Polar residues" evidence="1">
    <location>
        <begin position="243"/>
        <end position="252"/>
    </location>
</feature>
<feature type="region of interest" description="Disordered" evidence="1">
    <location>
        <begin position="243"/>
        <end position="264"/>
    </location>
</feature>
<feature type="compositionally biased region" description="Acidic residues" evidence="1">
    <location>
        <begin position="177"/>
        <end position="194"/>
    </location>
</feature>
<sequence>MANLGGGAQAHARFKQYDYNANASLVLNKDSCCRDLHEPTGEPESLYGKIGPGTFGDRVIVESKRPRVEVESVLMSSDEGVYRPKTKETRLAYEVMLGVIQRQLGGQPLGVVTGAADEILDVLKNDGFKDGDKKKEIEKLLHSIPTDVFDRLVSIGRFITDYQYGGGDVAGDGGAADGDDALVGDDEEEDDDDLADGHGSGDMQMGAGIDYNHGVEANDGMNLNVQDIDAYWLQRKISQAYEQHIDPQQSQKLAEEVLKDPRRR</sequence>
<dbReference type="Pfam" id="PF21188">
    <property type="entry name" value="BRR2_plug"/>
    <property type="match status" value="1"/>
</dbReference>
<proteinExistence type="predicted"/>
<feature type="compositionally biased region" description="Basic and acidic residues" evidence="1">
    <location>
        <begin position="253"/>
        <end position="264"/>
    </location>
</feature>
<dbReference type="Proteomes" id="UP001237642">
    <property type="component" value="Unassembled WGS sequence"/>
</dbReference>
<comment type="caution">
    <text evidence="4">The sequence shown here is derived from an EMBL/GenBank/DDBJ whole genome shotgun (WGS) entry which is preliminary data.</text>
</comment>
<keyword evidence="5" id="KW-1185">Reference proteome</keyword>
<dbReference type="InterPro" id="IPR048863">
    <property type="entry name" value="BRR2_plug"/>
</dbReference>
<name>A0AAD8J8J2_9APIA</name>
<feature type="domain" description="Brr2 N-terminal helicase PWI" evidence="2">
    <location>
        <begin position="221"/>
        <end position="259"/>
    </location>
</feature>
<evidence type="ECO:0000259" key="2">
    <source>
        <dbReference type="Pfam" id="PF18149"/>
    </source>
</evidence>
<gene>
    <name evidence="4" type="ORF">POM88_009753</name>
</gene>
<organism evidence="4 5">
    <name type="scientific">Heracleum sosnowskyi</name>
    <dbReference type="NCBI Taxonomy" id="360622"/>
    <lineage>
        <taxon>Eukaryota</taxon>
        <taxon>Viridiplantae</taxon>
        <taxon>Streptophyta</taxon>
        <taxon>Embryophyta</taxon>
        <taxon>Tracheophyta</taxon>
        <taxon>Spermatophyta</taxon>
        <taxon>Magnoliopsida</taxon>
        <taxon>eudicotyledons</taxon>
        <taxon>Gunneridae</taxon>
        <taxon>Pentapetalae</taxon>
        <taxon>asterids</taxon>
        <taxon>campanulids</taxon>
        <taxon>Apiales</taxon>
        <taxon>Apiaceae</taxon>
        <taxon>Apioideae</taxon>
        <taxon>apioid superclade</taxon>
        <taxon>Tordylieae</taxon>
        <taxon>Tordyliinae</taxon>
        <taxon>Heracleum</taxon>
    </lineage>
</organism>
<evidence type="ECO:0000259" key="3">
    <source>
        <dbReference type="Pfam" id="PF21188"/>
    </source>
</evidence>